<dbReference type="Pfam" id="PF03169">
    <property type="entry name" value="OPT"/>
    <property type="match status" value="1"/>
</dbReference>
<proteinExistence type="inferred from homology"/>
<dbReference type="GO" id="GO:0000329">
    <property type="term" value="C:fungal-type vacuole membrane"/>
    <property type="evidence" value="ECO:0007669"/>
    <property type="project" value="TreeGrafter"/>
</dbReference>
<dbReference type="AlphaFoldDB" id="Q2GQ38"/>
<dbReference type="PANTHER" id="PTHR31645:SF3">
    <property type="entry name" value="OLIGOPEPTIDE TRANSPORTER"/>
    <property type="match status" value="1"/>
</dbReference>
<feature type="transmembrane region" description="Helical" evidence="7">
    <location>
        <begin position="274"/>
        <end position="292"/>
    </location>
</feature>
<reference evidence="9" key="1">
    <citation type="journal article" date="2015" name="Genome Announc.">
        <title>Draft genome sequence of the cellulolytic fungus Chaetomium globosum.</title>
        <authorList>
            <person name="Cuomo C.A."/>
            <person name="Untereiner W.A."/>
            <person name="Ma L.-J."/>
            <person name="Grabherr M."/>
            <person name="Birren B.W."/>
        </authorList>
    </citation>
    <scope>NUCLEOTIDE SEQUENCE [LARGE SCALE GENOMIC DNA]</scope>
    <source>
        <strain evidence="9">ATCC 6205 / CBS 148.51 / DSM 1962 / NBRC 6347 / NRRL 1970</strain>
    </source>
</reference>
<feature type="transmembrane region" description="Helical" evidence="7">
    <location>
        <begin position="395"/>
        <end position="416"/>
    </location>
</feature>
<comment type="similarity">
    <text evidence="2">Belongs to the oligopeptide OPT transporter family.</text>
</comment>
<dbReference type="OrthoDB" id="77405at2759"/>
<evidence type="ECO:0008006" key="10">
    <source>
        <dbReference type="Google" id="ProtNLM"/>
    </source>
</evidence>
<feature type="transmembrane region" description="Helical" evidence="7">
    <location>
        <begin position="504"/>
        <end position="527"/>
    </location>
</feature>
<evidence type="ECO:0000313" key="9">
    <source>
        <dbReference type="Proteomes" id="UP000001056"/>
    </source>
</evidence>
<feature type="transmembrane region" description="Helical" evidence="7">
    <location>
        <begin position="95"/>
        <end position="118"/>
    </location>
</feature>
<evidence type="ECO:0000256" key="3">
    <source>
        <dbReference type="ARBA" id="ARBA00022448"/>
    </source>
</evidence>
<accession>Q2GQ38</accession>
<evidence type="ECO:0000256" key="4">
    <source>
        <dbReference type="ARBA" id="ARBA00022692"/>
    </source>
</evidence>
<dbReference type="RefSeq" id="XP_001227843.1">
    <property type="nucleotide sequence ID" value="XM_001227842.1"/>
</dbReference>
<feature type="transmembrane region" description="Helical" evidence="7">
    <location>
        <begin position="470"/>
        <end position="489"/>
    </location>
</feature>
<comment type="subcellular location">
    <subcellularLocation>
        <location evidence="1">Membrane</location>
        <topology evidence="1">Multi-pass membrane protein</topology>
    </subcellularLocation>
</comment>
<evidence type="ECO:0000256" key="5">
    <source>
        <dbReference type="ARBA" id="ARBA00022989"/>
    </source>
</evidence>
<feature type="transmembrane region" description="Helical" evidence="7">
    <location>
        <begin position="298"/>
        <end position="318"/>
    </location>
</feature>
<evidence type="ECO:0000256" key="2">
    <source>
        <dbReference type="ARBA" id="ARBA00008807"/>
    </source>
</evidence>
<evidence type="ECO:0000256" key="7">
    <source>
        <dbReference type="SAM" id="Phobius"/>
    </source>
</evidence>
<dbReference type="HOGENOM" id="CLU_010539_1_0_1"/>
<dbReference type="InterPro" id="IPR004813">
    <property type="entry name" value="OPT"/>
</dbReference>
<keyword evidence="6 7" id="KW-0472">Membrane</keyword>
<dbReference type="STRING" id="306901.Q2GQ38"/>
<keyword evidence="4 7" id="KW-0812">Transmembrane</keyword>
<sequence>MVQTTAVAAGGMSTIFVSAFPAMYQLGLLTDPAADYWRLVTLTAGVVRRFFVLEAARDLHLVFPTPLATAITIRDMHQASAEGPTGRTTRRKMRILGWTFGLASALRVGSQFAVGILWDWHPFTWYSYLVPSSGTALGLESWGWYIEWSPAFIGTGMLVGMHAAVNYFAGSLLAWGLIGPYLVSCGSAFGSEIPGTGLVSYVNFSADYTTASHPSPRYWLLGPGVACMVAVSLTEMACQWRALLYPIRAIWKKPDDASSSSSKSTDPFPSSNQVPTYLWLPGFLLTILHGSWVMNTQYAMPLLTSLLAFLLAMVLSFLTTQATGATDITPVTAASTSSQVTLSALSSSQGLAPPTIQRFGLLGGALSALGAMQSADLTGDFRVGFLLRTSPRKQWIAQCIGTLFACVVAPGLYVLFSEAYPCVNQTAFSSGGETGSGKCPFQVPTASAWRAIALATTDPDAGGMPESSRIFAVVFAAVGSASVLVRHGLWNGKWEWVRGWHPNFMLVSLGFIIPATVYSTAMLMGAWGARWWSRKSPETFGKYGYAVIAGLTMGEGVGGVVNAVMQVVGLSGEKWGTVVGCPWGRC</sequence>
<keyword evidence="9" id="KW-1185">Reference proteome</keyword>
<keyword evidence="5 7" id="KW-1133">Transmembrane helix</keyword>
<dbReference type="GeneID" id="4396498"/>
<dbReference type="eggNOG" id="ENOG502QUDW">
    <property type="taxonomic scope" value="Eukaryota"/>
</dbReference>
<dbReference type="PANTHER" id="PTHR31645">
    <property type="entry name" value="OLIGOPEPTIDE TRANSPORTER YGL114W-RELATED"/>
    <property type="match status" value="1"/>
</dbReference>
<evidence type="ECO:0000256" key="6">
    <source>
        <dbReference type="ARBA" id="ARBA00023136"/>
    </source>
</evidence>
<dbReference type="GO" id="GO:0035673">
    <property type="term" value="F:oligopeptide transmembrane transporter activity"/>
    <property type="evidence" value="ECO:0007669"/>
    <property type="project" value="InterPro"/>
</dbReference>
<keyword evidence="3" id="KW-0813">Transport</keyword>
<dbReference type="VEuPathDB" id="FungiDB:CHGG_09916"/>
<organism evidence="8 9">
    <name type="scientific">Chaetomium globosum (strain ATCC 6205 / CBS 148.51 / DSM 1962 / NBRC 6347 / NRRL 1970)</name>
    <name type="common">Soil fungus</name>
    <dbReference type="NCBI Taxonomy" id="306901"/>
    <lineage>
        <taxon>Eukaryota</taxon>
        <taxon>Fungi</taxon>
        <taxon>Dikarya</taxon>
        <taxon>Ascomycota</taxon>
        <taxon>Pezizomycotina</taxon>
        <taxon>Sordariomycetes</taxon>
        <taxon>Sordariomycetidae</taxon>
        <taxon>Sordariales</taxon>
        <taxon>Chaetomiaceae</taxon>
        <taxon>Chaetomium</taxon>
    </lineage>
</organism>
<evidence type="ECO:0000256" key="1">
    <source>
        <dbReference type="ARBA" id="ARBA00004141"/>
    </source>
</evidence>
<dbReference type="InterPro" id="IPR045035">
    <property type="entry name" value="YSL-like"/>
</dbReference>
<dbReference type="Proteomes" id="UP000001056">
    <property type="component" value="Unassembled WGS sequence"/>
</dbReference>
<dbReference type="InParanoid" id="Q2GQ38"/>
<evidence type="ECO:0000313" key="8">
    <source>
        <dbReference type="EMBL" id="EAQ83512.1"/>
    </source>
</evidence>
<gene>
    <name evidence="8" type="ORF">CHGG_09916</name>
</gene>
<dbReference type="EMBL" id="CH408035">
    <property type="protein sequence ID" value="EAQ83512.1"/>
    <property type="molecule type" value="Genomic_DNA"/>
</dbReference>
<name>Q2GQ38_CHAGB</name>
<protein>
    <recommendedName>
        <fullName evidence="10">Oligopeptide transporter</fullName>
    </recommendedName>
</protein>